<dbReference type="AlphaFoldDB" id="A0AAD1RFQ5"/>
<accession>A0AAD1RFQ5</accession>
<dbReference type="PANTHER" id="PTHR21301">
    <property type="entry name" value="REVERSE TRANSCRIPTASE"/>
    <property type="match status" value="1"/>
</dbReference>
<organism evidence="2 3">
    <name type="scientific">Pelobates cultripes</name>
    <name type="common">Western spadefoot toad</name>
    <dbReference type="NCBI Taxonomy" id="61616"/>
    <lineage>
        <taxon>Eukaryota</taxon>
        <taxon>Metazoa</taxon>
        <taxon>Chordata</taxon>
        <taxon>Craniata</taxon>
        <taxon>Vertebrata</taxon>
        <taxon>Euteleostomi</taxon>
        <taxon>Amphibia</taxon>
        <taxon>Batrachia</taxon>
        <taxon>Anura</taxon>
        <taxon>Pelobatoidea</taxon>
        <taxon>Pelobatidae</taxon>
        <taxon>Pelobates</taxon>
    </lineage>
</organism>
<feature type="domain" description="Helix-turn-helix" evidence="1">
    <location>
        <begin position="35"/>
        <end position="88"/>
    </location>
</feature>
<sequence>MRDVSSRGGWNLEIAITNQYLSYCLYRKPTDRNTILHNTSAHPVALKRSLPKAQFLRVIHNNSDANIMEEQLKAMTERFLVRGYRRNELVRALKEAKIANSPRVKDGAPRLVFPVTYHDSSREVTRIIKDNWKMLACDDTLPKVFKEPPLICYRRNRNLRAMLVHMDPSKSY</sequence>
<dbReference type="PANTHER" id="PTHR21301:SF14">
    <property type="match status" value="1"/>
</dbReference>
<proteinExistence type="predicted"/>
<gene>
    <name evidence="2" type="ORF">PECUL_23A030901</name>
</gene>
<reference evidence="2" key="1">
    <citation type="submission" date="2022-03" db="EMBL/GenBank/DDBJ databases">
        <authorList>
            <person name="Alioto T."/>
            <person name="Alioto T."/>
            <person name="Gomez Garrido J."/>
        </authorList>
    </citation>
    <scope>NUCLEOTIDE SEQUENCE</scope>
</reference>
<evidence type="ECO:0000259" key="1">
    <source>
        <dbReference type="Pfam" id="PF26215"/>
    </source>
</evidence>
<dbReference type="Pfam" id="PF26215">
    <property type="entry name" value="HTH_animal"/>
    <property type="match status" value="1"/>
</dbReference>
<evidence type="ECO:0000313" key="2">
    <source>
        <dbReference type="EMBL" id="CAH2252474.1"/>
    </source>
</evidence>
<name>A0AAD1RFQ5_PELCU</name>
<dbReference type="InterPro" id="IPR058912">
    <property type="entry name" value="HTH_animal"/>
</dbReference>
<keyword evidence="3" id="KW-1185">Reference proteome</keyword>
<protein>
    <recommendedName>
        <fullName evidence="1">Helix-turn-helix domain-containing protein</fullName>
    </recommendedName>
</protein>
<evidence type="ECO:0000313" key="3">
    <source>
        <dbReference type="Proteomes" id="UP001295444"/>
    </source>
</evidence>
<dbReference type="EMBL" id="OW240913">
    <property type="protein sequence ID" value="CAH2252474.1"/>
    <property type="molecule type" value="Genomic_DNA"/>
</dbReference>
<dbReference type="Proteomes" id="UP001295444">
    <property type="component" value="Chromosome 02"/>
</dbReference>